<evidence type="ECO:0000259" key="6">
    <source>
        <dbReference type="Pfam" id="PF01494"/>
    </source>
</evidence>
<dbReference type="InterPro" id="IPR002938">
    <property type="entry name" value="FAD-bd"/>
</dbReference>
<proteinExistence type="predicted"/>
<keyword evidence="5" id="KW-0472">Membrane</keyword>
<dbReference type="Gene3D" id="3.40.30.120">
    <property type="match status" value="1"/>
</dbReference>
<evidence type="ECO:0000313" key="9">
    <source>
        <dbReference type="Proteomes" id="UP000245956"/>
    </source>
</evidence>
<evidence type="ECO:0000313" key="10">
    <source>
        <dbReference type="Proteomes" id="UP001287286"/>
    </source>
</evidence>
<evidence type="ECO:0000256" key="1">
    <source>
        <dbReference type="ARBA" id="ARBA00022630"/>
    </source>
</evidence>
<dbReference type="Proteomes" id="UP001287286">
    <property type="component" value="Unassembled WGS sequence"/>
</dbReference>
<accession>A0A2U3DWF3</accession>
<dbReference type="Gene3D" id="3.30.9.10">
    <property type="entry name" value="D-Amino Acid Oxidase, subunit A, domain 2"/>
    <property type="match status" value="1"/>
</dbReference>
<keyword evidence="3" id="KW-0560">Oxidoreductase</keyword>
<keyword evidence="5" id="KW-1133">Transmembrane helix</keyword>
<protein>
    <recommendedName>
        <fullName evidence="6">FAD-binding domain-containing protein</fullName>
    </recommendedName>
</protein>
<evidence type="ECO:0000313" key="8">
    <source>
        <dbReference type="EMBL" id="PWI66588.1"/>
    </source>
</evidence>
<dbReference type="SUPFAM" id="SSF51905">
    <property type="entry name" value="FAD/NAD(P)-binding domain"/>
    <property type="match status" value="1"/>
</dbReference>
<gene>
    <name evidence="8" type="ORF">PCL_05001</name>
    <name evidence="7" type="ORF">Purlil1_10434</name>
</gene>
<feature type="transmembrane region" description="Helical" evidence="5">
    <location>
        <begin position="12"/>
        <end position="29"/>
    </location>
</feature>
<feature type="region of interest" description="Disordered" evidence="4">
    <location>
        <begin position="97"/>
        <end position="120"/>
    </location>
</feature>
<organism evidence="8 9">
    <name type="scientific">Purpureocillium lilacinum</name>
    <name type="common">Paecilomyces lilacinus</name>
    <dbReference type="NCBI Taxonomy" id="33203"/>
    <lineage>
        <taxon>Eukaryota</taxon>
        <taxon>Fungi</taxon>
        <taxon>Dikarya</taxon>
        <taxon>Ascomycota</taxon>
        <taxon>Pezizomycotina</taxon>
        <taxon>Sordariomycetes</taxon>
        <taxon>Hypocreomycetidae</taxon>
        <taxon>Hypocreales</taxon>
        <taxon>Ophiocordycipitaceae</taxon>
        <taxon>Purpureocillium</taxon>
    </lineage>
</organism>
<dbReference type="GO" id="GO:0071949">
    <property type="term" value="F:FAD binding"/>
    <property type="evidence" value="ECO:0007669"/>
    <property type="project" value="InterPro"/>
</dbReference>
<keyword evidence="5" id="KW-0812">Transmembrane</keyword>
<dbReference type="Pfam" id="PF01494">
    <property type="entry name" value="FAD_binding_3"/>
    <property type="match status" value="1"/>
</dbReference>
<keyword evidence="1" id="KW-0285">Flavoprotein</keyword>
<dbReference type="EMBL" id="JAWRVI010000053">
    <property type="protein sequence ID" value="KAK4084090.1"/>
    <property type="molecule type" value="Genomic_DNA"/>
</dbReference>
<dbReference type="InterPro" id="IPR036188">
    <property type="entry name" value="FAD/NAD-bd_sf"/>
</dbReference>
<dbReference type="AlphaFoldDB" id="A0A2U3DWF3"/>
<evidence type="ECO:0000313" key="7">
    <source>
        <dbReference type="EMBL" id="KAK4084090.1"/>
    </source>
</evidence>
<dbReference type="Gene3D" id="3.50.50.60">
    <property type="entry name" value="FAD/NAD(P)-binding domain"/>
    <property type="match status" value="1"/>
</dbReference>
<feature type="domain" description="FAD-binding" evidence="6">
    <location>
        <begin position="9"/>
        <end position="372"/>
    </location>
</feature>
<dbReference type="PANTHER" id="PTHR43004:SF21">
    <property type="entry name" value="FAD-BINDING DOMAIN-CONTAINING PROTEIN-RELATED"/>
    <property type="match status" value="1"/>
</dbReference>
<dbReference type="GO" id="GO:0016709">
    <property type="term" value="F:oxidoreductase activity, acting on paired donors, with incorporation or reduction of molecular oxygen, NAD(P)H as one donor, and incorporation of one atom of oxygen"/>
    <property type="evidence" value="ECO:0007669"/>
    <property type="project" value="UniProtKB-ARBA"/>
</dbReference>
<name>A0A2U3DWF3_PURLI</name>
<evidence type="ECO:0000256" key="3">
    <source>
        <dbReference type="ARBA" id="ARBA00023002"/>
    </source>
</evidence>
<comment type="caution">
    <text evidence="8">The sequence shown here is derived from an EMBL/GenBank/DDBJ whole genome shotgun (WGS) entry which is preliminary data.</text>
</comment>
<dbReference type="InterPro" id="IPR050641">
    <property type="entry name" value="RIFMO-like"/>
</dbReference>
<dbReference type="EMBL" id="LCWV01000024">
    <property type="protein sequence ID" value="PWI66588.1"/>
    <property type="molecule type" value="Genomic_DNA"/>
</dbReference>
<keyword evidence="10" id="KW-1185">Reference proteome</keyword>
<feature type="compositionally biased region" description="Basic and acidic residues" evidence="4">
    <location>
        <begin position="101"/>
        <end position="110"/>
    </location>
</feature>
<dbReference type="PANTHER" id="PTHR43004">
    <property type="entry name" value="TRK SYSTEM POTASSIUM UPTAKE PROTEIN"/>
    <property type="match status" value="1"/>
</dbReference>
<reference evidence="8" key="1">
    <citation type="submission" date="2015-05" db="EMBL/GenBank/DDBJ databases">
        <authorList>
            <person name="Wang D.B."/>
            <person name="Wang M."/>
        </authorList>
    </citation>
    <scope>NUCLEOTIDE SEQUENCE</scope>
    <source>
        <strain evidence="8">36-1</strain>
    </source>
</reference>
<reference evidence="7" key="3">
    <citation type="submission" date="2023-11" db="EMBL/GenBank/DDBJ databases">
        <authorList>
            <person name="Beijen E."/>
            <person name="Ohm R.A."/>
        </authorList>
    </citation>
    <scope>NUCLEOTIDE SEQUENCE</scope>
    <source>
        <strain evidence="7">CBS 150709</strain>
    </source>
</reference>
<sequence length="565" mass="62633">MEMPKHQYETDVLIVGAGPVGLFTAWLLAQLGQPCMLIEKSHTTTALPKMEYTNSRTAEIYRSVGLDRILRPLAVPEKHPFNEVWATGFGGHAISTWKRQSPTEDRKQAAEENDGTWAREPRIRQMQSVIEAELKRLCQSERLITDLWGYSVVNVEETDSAVWTTAHNDAGDAVVFKSRYVIGCDGAGSAVRASVGIQMERRSHPTKARYVHFKTPDADKLRAFGPFWHALFFGGAVVPQDEIDTYTVVEILPPDADLEPITDPEGFVAKILGGLTGKPFPVRIGTMLGTGSWKLYYGIADTFRSQKGRVFLAGDSAHTITPVCGFGFNSGVQDAFNLAWKLAAYLRGHGGDKLLESYNAERMPTVQLMVRTSEHVAQTYFVPMMSKAFTLGAEKINASGEDGDRARAELKVEVDKAFLMHDLEGVVLDYRYASSAINMSDPDGPEPEWDMRKVHPSTWPGCRAPHVFLSDGKTSIMDLYGSGFTLVDFSPSGTIGDLFVDTARSLAAPLKKLWLPEESHCRLIWERDAVLVRPDGFVTWRSQQQCSISPEEARSVLLCALGRIV</sequence>
<evidence type="ECO:0000256" key="2">
    <source>
        <dbReference type="ARBA" id="ARBA00022827"/>
    </source>
</evidence>
<reference evidence="7 10" key="4">
    <citation type="journal article" date="2024" name="Microbiol. Resour. Announc.">
        <title>Genome annotations for the ascomycete fungi Trichoderma harzianum, Trichoderma aggressivum, and Purpureocillium lilacinum.</title>
        <authorList>
            <person name="Beijen E.P.W."/>
            <person name="Ohm R.A."/>
        </authorList>
    </citation>
    <scope>NUCLEOTIDE SEQUENCE [LARGE SCALE GENOMIC DNA]</scope>
    <source>
        <strain evidence="7 10">CBS 150709</strain>
    </source>
</reference>
<dbReference type="PRINTS" id="PR00420">
    <property type="entry name" value="RNGMNOXGNASE"/>
</dbReference>
<dbReference type="Pfam" id="PF21274">
    <property type="entry name" value="Rng_hyd_C"/>
    <property type="match status" value="1"/>
</dbReference>
<evidence type="ECO:0000256" key="5">
    <source>
        <dbReference type="SAM" id="Phobius"/>
    </source>
</evidence>
<evidence type="ECO:0000256" key="4">
    <source>
        <dbReference type="SAM" id="MobiDB-lite"/>
    </source>
</evidence>
<keyword evidence="2" id="KW-0274">FAD</keyword>
<reference evidence="8 9" key="2">
    <citation type="journal article" date="2016" name="Front. Microbiol.">
        <title>Genome and transcriptome sequences reveal the specific parasitism of the nematophagous Purpureocillium lilacinum 36-1.</title>
        <authorList>
            <person name="Xie J."/>
            <person name="Li S."/>
            <person name="Mo C."/>
            <person name="Xiao X."/>
            <person name="Peng D."/>
            <person name="Wang G."/>
            <person name="Xiao Y."/>
        </authorList>
    </citation>
    <scope>NUCLEOTIDE SEQUENCE [LARGE SCALE GENOMIC DNA]</scope>
    <source>
        <strain evidence="8 9">36-1</strain>
    </source>
</reference>
<dbReference type="Proteomes" id="UP000245956">
    <property type="component" value="Unassembled WGS sequence"/>
</dbReference>